<proteinExistence type="predicted"/>
<dbReference type="PANTHER" id="PTHR36832">
    <property type="entry name" value="SLR1174 PROTEIN-RELATED"/>
    <property type="match status" value="1"/>
</dbReference>
<evidence type="ECO:0000313" key="3">
    <source>
        <dbReference type="Proteomes" id="UP001161691"/>
    </source>
</evidence>
<feature type="transmembrane region" description="Helical" evidence="1">
    <location>
        <begin position="52"/>
        <end position="72"/>
    </location>
</feature>
<protein>
    <submittedName>
        <fullName evidence="2">ABC-2 family transporter protein</fullName>
    </submittedName>
</protein>
<reference evidence="2" key="1">
    <citation type="submission" date="2023-04" db="EMBL/GenBank/DDBJ databases">
        <title>Comparative genomic analysis of Cohnella hashimotonis sp. nov., isolated from the International Space Station.</title>
        <authorList>
            <person name="Venkateswaran K."/>
            <person name="Simpson A."/>
        </authorList>
    </citation>
    <scope>NUCLEOTIDE SEQUENCE</scope>
    <source>
        <strain evidence="2">F6_2S_P_1</strain>
    </source>
</reference>
<keyword evidence="1" id="KW-0472">Membrane</keyword>
<organism evidence="2 3">
    <name type="scientific">Cohnella hashimotonis</name>
    <dbReference type="NCBI Taxonomy" id="2826895"/>
    <lineage>
        <taxon>Bacteria</taxon>
        <taxon>Bacillati</taxon>
        <taxon>Bacillota</taxon>
        <taxon>Bacilli</taxon>
        <taxon>Bacillales</taxon>
        <taxon>Paenibacillaceae</taxon>
        <taxon>Cohnella</taxon>
    </lineage>
</organism>
<feature type="transmembrane region" description="Helical" evidence="1">
    <location>
        <begin position="20"/>
        <end position="40"/>
    </location>
</feature>
<gene>
    <name evidence="2" type="ORF">KB449_19950</name>
</gene>
<dbReference type="Proteomes" id="UP001161691">
    <property type="component" value="Unassembled WGS sequence"/>
</dbReference>
<keyword evidence="1" id="KW-1133">Transmembrane helix</keyword>
<sequence length="263" mass="29023">MSPYLYAAKLKLLVSLAYRFEVFAALGTNVIVLLANLYLWKAAYRGIDSVAGVTEDGMIVYAMMSVLLTSFFPKTVEEKLQERIGQGDIAVDFFRPVRLVLMYFFEDVGTALGAVATQLAPLLLVMALFLQNPLPVSLAAFLLFLVSACLSFVLLWLISLMLGLLCFWVLQLGNLGTVKDGVLLLLSGRFIPLWLFPEEARSVLVFLPFSYIYQTPLGIYIGQLAPGRIAFELLVQAGWIVALSLAAAAMWSRARKRVLVQGG</sequence>
<dbReference type="InterPro" id="IPR010390">
    <property type="entry name" value="ABC-2_transporter-like"/>
</dbReference>
<name>A0ABT6TMV7_9BACL</name>
<dbReference type="Pfam" id="PF06182">
    <property type="entry name" value="ABC2_membrane_6"/>
    <property type="match status" value="1"/>
</dbReference>
<feature type="transmembrane region" description="Helical" evidence="1">
    <location>
        <begin position="176"/>
        <end position="196"/>
    </location>
</feature>
<feature type="transmembrane region" description="Helical" evidence="1">
    <location>
        <begin position="203"/>
        <end position="221"/>
    </location>
</feature>
<accession>A0ABT6TMV7</accession>
<dbReference type="EMBL" id="JAGRPV010000001">
    <property type="protein sequence ID" value="MDI4647259.1"/>
    <property type="molecule type" value="Genomic_DNA"/>
</dbReference>
<comment type="caution">
    <text evidence="2">The sequence shown here is derived from an EMBL/GenBank/DDBJ whole genome shotgun (WGS) entry which is preliminary data.</text>
</comment>
<feature type="transmembrane region" description="Helical" evidence="1">
    <location>
        <begin position="233"/>
        <end position="251"/>
    </location>
</feature>
<evidence type="ECO:0000256" key="1">
    <source>
        <dbReference type="SAM" id="Phobius"/>
    </source>
</evidence>
<keyword evidence="1" id="KW-0812">Transmembrane</keyword>
<dbReference type="RefSeq" id="WP_282910034.1">
    <property type="nucleotide sequence ID" value="NZ_JAGRPV010000001.1"/>
</dbReference>
<dbReference type="PANTHER" id="PTHR36832:SF1">
    <property type="entry name" value="SLR1174 PROTEIN"/>
    <property type="match status" value="1"/>
</dbReference>
<keyword evidence="3" id="KW-1185">Reference proteome</keyword>
<feature type="transmembrane region" description="Helical" evidence="1">
    <location>
        <begin position="108"/>
        <end position="130"/>
    </location>
</feature>
<evidence type="ECO:0000313" key="2">
    <source>
        <dbReference type="EMBL" id="MDI4647259.1"/>
    </source>
</evidence>
<feature type="transmembrane region" description="Helical" evidence="1">
    <location>
        <begin position="142"/>
        <end position="170"/>
    </location>
</feature>